<dbReference type="SUPFAM" id="SSF52833">
    <property type="entry name" value="Thioredoxin-like"/>
    <property type="match status" value="1"/>
</dbReference>
<dbReference type="EMBL" id="MLJW01002262">
    <property type="protein sequence ID" value="OIQ75142.1"/>
    <property type="molecule type" value="Genomic_DNA"/>
</dbReference>
<reference evidence="2" key="1">
    <citation type="submission" date="2016-10" db="EMBL/GenBank/DDBJ databases">
        <title>Sequence of Gallionella enrichment culture.</title>
        <authorList>
            <person name="Poehlein A."/>
            <person name="Muehling M."/>
            <person name="Daniel R."/>
        </authorList>
    </citation>
    <scope>NUCLEOTIDE SEQUENCE</scope>
</reference>
<feature type="domain" description="Thioredoxin" evidence="1">
    <location>
        <begin position="29"/>
        <end position="166"/>
    </location>
</feature>
<dbReference type="Gene3D" id="3.40.30.10">
    <property type="entry name" value="Glutaredoxin"/>
    <property type="match status" value="1"/>
</dbReference>
<dbReference type="InterPro" id="IPR012336">
    <property type="entry name" value="Thioredoxin-like_fold"/>
</dbReference>
<name>A0A1J5PU46_9ZZZZ</name>
<dbReference type="PROSITE" id="PS51352">
    <property type="entry name" value="THIOREDOXIN_2"/>
    <property type="match status" value="1"/>
</dbReference>
<dbReference type="InterPro" id="IPR013766">
    <property type="entry name" value="Thioredoxin_domain"/>
</dbReference>
<proteinExistence type="predicted"/>
<comment type="caution">
    <text evidence="2">The sequence shown here is derived from an EMBL/GenBank/DDBJ whole genome shotgun (WGS) entry which is preliminary data.</text>
</comment>
<dbReference type="Pfam" id="PF13098">
    <property type="entry name" value="Thioredoxin_2"/>
    <property type="match status" value="1"/>
</dbReference>
<evidence type="ECO:0000313" key="2">
    <source>
        <dbReference type="EMBL" id="OIQ75142.1"/>
    </source>
</evidence>
<protein>
    <recommendedName>
        <fullName evidence="1">Thioredoxin domain-containing protein</fullName>
    </recommendedName>
</protein>
<accession>A0A1J5PU46</accession>
<dbReference type="AlphaFoldDB" id="A0A1J5PU46"/>
<sequence>MAVTNSFPRLPSSFGSVAMERQWRRFASLMALLFAGFFAMPAFADTPLPAVRNLEQSALKAASKDQPLIVMFSLPSCPYCEKLRRTQYQFLAREGYVVQQIEITDRTPVTGFDGKSTNGVRLARQFGIKLAPTVLFFGPGGKEIGERITGAPTEDFYGAFVDRALKESAQALKNPGSARAA</sequence>
<evidence type="ECO:0000259" key="1">
    <source>
        <dbReference type="PROSITE" id="PS51352"/>
    </source>
</evidence>
<dbReference type="InterPro" id="IPR036249">
    <property type="entry name" value="Thioredoxin-like_sf"/>
</dbReference>
<organism evidence="2">
    <name type="scientific">mine drainage metagenome</name>
    <dbReference type="NCBI Taxonomy" id="410659"/>
    <lineage>
        <taxon>unclassified sequences</taxon>
        <taxon>metagenomes</taxon>
        <taxon>ecological metagenomes</taxon>
    </lineage>
</organism>
<gene>
    <name evidence="2" type="ORF">GALL_431950</name>
</gene>